<protein>
    <recommendedName>
        <fullName evidence="3">Tetratricopeptide repeat protein</fullName>
    </recommendedName>
</protein>
<evidence type="ECO:0008006" key="3">
    <source>
        <dbReference type="Google" id="ProtNLM"/>
    </source>
</evidence>
<evidence type="ECO:0000313" key="2">
    <source>
        <dbReference type="Proteomes" id="UP001220022"/>
    </source>
</evidence>
<evidence type="ECO:0000313" key="1">
    <source>
        <dbReference type="EMBL" id="MDF2260156.1"/>
    </source>
</evidence>
<sequence>MTMRIGQVIMLLHGGDREEARSRFATLWKEIGEDGSPVHRCTLAHYMADTQDDPEDELAWDLKALRAADAVDQNEVAWGDHVLSVRGFYPSLYLNLAADYHKLGEHGIARGYLGRARESSDALADDAYGDGIRAALDRLELRLATAADPDQLP</sequence>
<name>A0ABT5Z8K1_9ACTN</name>
<dbReference type="EMBL" id="JARHTQ010000030">
    <property type="protein sequence ID" value="MDF2260156.1"/>
    <property type="molecule type" value="Genomic_DNA"/>
</dbReference>
<comment type="caution">
    <text evidence="1">The sequence shown here is derived from an EMBL/GenBank/DDBJ whole genome shotgun (WGS) entry which is preliminary data.</text>
</comment>
<keyword evidence="2" id="KW-1185">Reference proteome</keyword>
<dbReference type="Proteomes" id="UP001220022">
    <property type="component" value="Unassembled WGS sequence"/>
</dbReference>
<accession>A0ABT5Z8K1</accession>
<organism evidence="1 2">
    <name type="scientific">Streptantibioticus ferralitis</name>
    <dbReference type="NCBI Taxonomy" id="236510"/>
    <lineage>
        <taxon>Bacteria</taxon>
        <taxon>Bacillati</taxon>
        <taxon>Actinomycetota</taxon>
        <taxon>Actinomycetes</taxon>
        <taxon>Kitasatosporales</taxon>
        <taxon>Streptomycetaceae</taxon>
        <taxon>Streptantibioticus</taxon>
    </lineage>
</organism>
<reference evidence="1 2" key="1">
    <citation type="submission" date="2023-03" db="EMBL/GenBank/DDBJ databases">
        <title>Draft genome sequence of type strain Streptomyces ferralitis JCM 14344.</title>
        <authorList>
            <person name="Klaysubun C."/>
            <person name="Duangmal K."/>
        </authorList>
    </citation>
    <scope>NUCLEOTIDE SEQUENCE [LARGE SCALE GENOMIC DNA]</scope>
    <source>
        <strain evidence="1 2">JCM 14344</strain>
    </source>
</reference>
<proteinExistence type="predicted"/>
<gene>
    <name evidence="1" type="ORF">P2L57_31885</name>
</gene>
<dbReference type="RefSeq" id="WP_275820475.1">
    <property type="nucleotide sequence ID" value="NZ_BAAANM010000032.1"/>
</dbReference>